<accession>A0A8I0MS99</accession>
<dbReference type="Proteomes" id="UP000660708">
    <property type="component" value="Unassembled WGS sequence"/>
</dbReference>
<dbReference type="RefSeq" id="WP_147389527.1">
    <property type="nucleotide sequence ID" value="NZ_AQHF01000018.1"/>
</dbReference>
<reference evidence="1 2" key="1">
    <citation type="submission" date="2015-06" db="EMBL/GenBank/DDBJ databases">
        <title>Genome sequence of Pseudoalteromonas peptidolytica.</title>
        <authorList>
            <person name="Xie B.-B."/>
            <person name="Rong J.-C."/>
            <person name="Qin Q.-L."/>
            <person name="Zhang Y.-Z."/>
        </authorList>
    </citation>
    <scope>NUCLEOTIDE SEQUENCE [LARGE SCALE GENOMIC DNA]</scope>
    <source>
        <strain evidence="1 2">F12-50-A1</strain>
    </source>
</reference>
<comment type="caution">
    <text evidence="1">The sequence shown here is derived from an EMBL/GenBank/DDBJ whole genome shotgun (WGS) entry which is preliminary data.</text>
</comment>
<dbReference type="PROSITE" id="PS51257">
    <property type="entry name" value="PROKAR_LIPOPROTEIN"/>
    <property type="match status" value="1"/>
</dbReference>
<dbReference type="InterPro" id="IPR007487">
    <property type="entry name" value="ABC_transpt-TYRBP-like"/>
</dbReference>
<gene>
    <name evidence="1" type="ORF">PPEP_a2539</name>
</gene>
<dbReference type="AlphaFoldDB" id="A0A8I0MS99"/>
<sequence>MFLSRLLVVTALLLLSGCEKKQNSLQDELEVQLMLYGAHPLLLTVKDGVIEGARKYDSGNKISFHLNDANFQFQEAVFQSRQVSRKGASALVAFGTPSIKAAISNSNPDVKVFFGASSDPVSIGVANSNDPDLWKEKGFDGKDNVYGLVTNFDYVGMASLISNVLPKKESNEECVRIGYPMSDGEPNSVLAYDKLKFQLEKEGFCLISSAVSSPVDVPLAIRSLISKGVSAIQVGPDNTVSGSIGAVVSIAHNANLPVFTSDSASISKGADAAYAVDFYMLGIALGEKVAQVVLDKEVNEESRIDIFSNSKLYISKQFLSSHLNSDQAGLLKGMGLEEGSIILVDKAK</sequence>
<name>A0A8I0MS99_9GAMM</name>
<evidence type="ECO:0000313" key="2">
    <source>
        <dbReference type="Proteomes" id="UP000660708"/>
    </source>
</evidence>
<dbReference type="SUPFAM" id="SSF53822">
    <property type="entry name" value="Periplasmic binding protein-like I"/>
    <property type="match status" value="1"/>
</dbReference>
<dbReference type="EMBL" id="AQHF01000018">
    <property type="protein sequence ID" value="MBE0344859.1"/>
    <property type="molecule type" value="Genomic_DNA"/>
</dbReference>
<dbReference type="Gene3D" id="3.40.50.2300">
    <property type="match status" value="2"/>
</dbReference>
<dbReference type="Pfam" id="PF04392">
    <property type="entry name" value="ABC_sub_bind"/>
    <property type="match status" value="1"/>
</dbReference>
<evidence type="ECO:0000313" key="1">
    <source>
        <dbReference type="EMBL" id="MBE0344859.1"/>
    </source>
</evidence>
<keyword evidence="2" id="KW-1185">Reference proteome</keyword>
<dbReference type="PANTHER" id="PTHR35271:SF1">
    <property type="entry name" value="ABC TRANSPORTER, SUBSTRATE-BINDING LIPOPROTEIN"/>
    <property type="match status" value="1"/>
</dbReference>
<dbReference type="PANTHER" id="PTHR35271">
    <property type="entry name" value="ABC TRANSPORTER, SUBSTRATE-BINDING LIPOPROTEIN-RELATED"/>
    <property type="match status" value="1"/>
</dbReference>
<organism evidence="1 2">
    <name type="scientific">Pseudoalteromonas peptidolytica F12-50-A1</name>
    <dbReference type="NCBI Taxonomy" id="1315280"/>
    <lineage>
        <taxon>Bacteria</taxon>
        <taxon>Pseudomonadati</taxon>
        <taxon>Pseudomonadota</taxon>
        <taxon>Gammaproteobacteria</taxon>
        <taxon>Alteromonadales</taxon>
        <taxon>Pseudoalteromonadaceae</taxon>
        <taxon>Pseudoalteromonas</taxon>
    </lineage>
</organism>
<dbReference type="InterPro" id="IPR028082">
    <property type="entry name" value="Peripla_BP_I"/>
</dbReference>
<protein>
    <submittedName>
        <fullName evidence="1">Putative ABC transport system substrate-binding protein</fullName>
    </submittedName>
</protein>
<proteinExistence type="predicted"/>